<sequence>MTNMTMKKDLQLLCAVGFVFSVVTFLISLGKGTPMYSRDVNVLSALDISVAVGLAVIIVFSLGALLVNNFIYAGQKKDWRDFWSKDMLEYLYHPTVTETWRIARGRMILFLATFFITWIIGIFCVFLRTH</sequence>
<keyword evidence="3" id="KW-1185">Reference proteome</keyword>
<organism evidence="2 3">
    <name type="scientific">Herbaspirillum hiltneri N3</name>
    <dbReference type="NCBI Taxonomy" id="1262470"/>
    <lineage>
        <taxon>Bacteria</taxon>
        <taxon>Pseudomonadati</taxon>
        <taxon>Pseudomonadota</taxon>
        <taxon>Betaproteobacteria</taxon>
        <taxon>Burkholderiales</taxon>
        <taxon>Oxalobacteraceae</taxon>
        <taxon>Herbaspirillum</taxon>
    </lineage>
</organism>
<keyword evidence="1" id="KW-1133">Transmembrane helix</keyword>
<evidence type="ECO:0000313" key="3">
    <source>
        <dbReference type="Proteomes" id="UP000063429"/>
    </source>
</evidence>
<reference evidence="3" key="1">
    <citation type="journal article" date="2015" name="Genome Announc.">
        <title>Complete Genome Sequence of Herbaspirillum hiltneri N3 (DSM 17495), Isolated from Surface-Sterilized Wheat Roots.</title>
        <authorList>
            <person name="Guizelini D."/>
            <person name="Saizaki P.M."/>
            <person name="Coimbra N.A."/>
            <person name="Weiss V.A."/>
            <person name="Faoro H."/>
            <person name="Sfeir M.Z."/>
            <person name="Baura V.A."/>
            <person name="Monteiro R.A."/>
            <person name="Chubatsu L.S."/>
            <person name="Souza E.M."/>
            <person name="Cruz L.M."/>
            <person name="Pedrosa F.O."/>
            <person name="Raittz R.T."/>
            <person name="Marchaukoski J.N."/>
            <person name="Steffens M.B."/>
        </authorList>
    </citation>
    <scope>NUCLEOTIDE SEQUENCE [LARGE SCALE GENOMIC DNA]</scope>
    <source>
        <strain evidence="3">N3</strain>
    </source>
</reference>
<name>A0ABM5V4U2_9BURK</name>
<evidence type="ECO:0000313" key="2">
    <source>
        <dbReference type="EMBL" id="AKZ64666.1"/>
    </source>
</evidence>
<dbReference type="EMBL" id="CP011409">
    <property type="protein sequence ID" value="AKZ64666.1"/>
    <property type="molecule type" value="Genomic_DNA"/>
</dbReference>
<accession>A0ABM5V4U2</accession>
<feature type="transmembrane region" description="Helical" evidence="1">
    <location>
        <begin position="50"/>
        <end position="72"/>
    </location>
</feature>
<feature type="transmembrane region" description="Helical" evidence="1">
    <location>
        <begin position="12"/>
        <end position="30"/>
    </location>
</feature>
<protein>
    <submittedName>
        <fullName evidence="2">Uncharacterized protein</fullName>
    </submittedName>
</protein>
<dbReference type="Proteomes" id="UP000063429">
    <property type="component" value="Chromosome"/>
</dbReference>
<feature type="transmembrane region" description="Helical" evidence="1">
    <location>
        <begin position="108"/>
        <end position="128"/>
    </location>
</feature>
<keyword evidence="1" id="KW-0472">Membrane</keyword>
<proteinExistence type="predicted"/>
<dbReference type="RefSeq" id="WP_053200405.1">
    <property type="nucleotide sequence ID" value="NZ_CP011409.1"/>
</dbReference>
<keyword evidence="1" id="KW-0812">Transmembrane</keyword>
<gene>
    <name evidence="2" type="ORF">F506_20195</name>
</gene>
<evidence type="ECO:0000256" key="1">
    <source>
        <dbReference type="SAM" id="Phobius"/>
    </source>
</evidence>